<feature type="binding site" evidence="8">
    <location>
        <position position="84"/>
    </location>
    <ligand>
        <name>[4Fe-4S] cluster</name>
        <dbReference type="ChEBI" id="CHEBI:49883"/>
        <label>1</label>
    </ligand>
</feature>
<dbReference type="InterPro" id="IPR013848">
    <property type="entry name" value="Methylthiotransferase_N"/>
</dbReference>
<dbReference type="AlphaFoldDB" id="A0A1H4KIH9"/>
<dbReference type="SFLD" id="SFLDG01061">
    <property type="entry name" value="methylthiotransferase"/>
    <property type="match status" value="1"/>
</dbReference>
<feature type="binding site" evidence="8">
    <location>
        <position position="14"/>
    </location>
    <ligand>
        <name>[4Fe-4S] cluster</name>
        <dbReference type="ChEBI" id="CHEBI:49883"/>
        <label>1</label>
    </ligand>
</feature>
<dbReference type="InterPro" id="IPR002792">
    <property type="entry name" value="TRAM_dom"/>
</dbReference>
<proteinExistence type="inferred from homology"/>
<keyword evidence="4 8" id="KW-0949">S-adenosyl-L-methionine</keyword>
<dbReference type="Proteomes" id="UP000182409">
    <property type="component" value="Unassembled WGS sequence"/>
</dbReference>
<dbReference type="PROSITE" id="PS50926">
    <property type="entry name" value="TRAM"/>
    <property type="match status" value="1"/>
</dbReference>
<dbReference type="InterPro" id="IPR007197">
    <property type="entry name" value="rSAM"/>
</dbReference>
<dbReference type="SFLD" id="SFLDS00029">
    <property type="entry name" value="Radical_SAM"/>
    <property type="match status" value="1"/>
</dbReference>
<dbReference type="InterPro" id="IPR005839">
    <property type="entry name" value="Methylthiotransferase"/>
</dbReference>
<dbReference type="GO" id="GO:0103039">
    <property type="term" value="F:protein methylthiotransferase activity"/>
    <property type="evidence" value="ECO:0007669"/>
    <property type="project" value="UniProtKB-EC"/>
</dbReference>
<gene>
    <name evidence="8" type="primary">rimO</name>
    <name evidence="13" type="ORF">SAMN05443244_1214</name>
</gene>
<feature type="domain" description="MTTase N-terminal" evidence="11">
    <location>
        <begin position="5"/>
        <end position="121"/>
    </location>
</feature>
<accession>A0A1H4KIH9</accession>
<dbReference type="PROSITE" id="PS51449">
    <property type="entry name" value="MTTASE_N"/>
    <property type="match status" value="1"/>
</dbReference>
<evidence type="ECO:0000256" key="6">
    <source>
        <dbReference type="ARBA" id="ARBA00023004"/>
    </source>
</evidence>
<comment type="catalytic activity">
    <reaction evidence="8">
        <text>L-aspartate(89)-[ribosomal protein uS12]-hydrogen + (sulfur carrier)-SH + AH2 + 2 S-adenosyl-L-methionine = 3-methylsulfanyl-L-aspartate(89)-[ribosomal protein uS12]-hydrogen + (sulfur carrier)-H + 5'-deoxyadenosine + L-methionine + A + S-adenosyl-L-homocysteine + 2 H(+)</text>
        <dbReference type="Rhea" id="RHEA:37087"/>
        <dbReference type="Rhea" id="RHEA-COMP:10460"/>
        <dbReference type="Rhea" id="RHEA-COMP:10461"/>
        <dbReference type="Rhea" id="RHEA-COMP:14737"/>
        <dbReference type="Rhea" id="RHEA-COMP:14739"/>
        <dbReference type="ChEBI" id="CHEBI:13193"/>
        <dbReference type="ChEBI" id="CHEBI:15378"/>
        <dbReference type="ChEBI" id="CHEBI:17319"/>
        <dbReference type="ChEBI" id="CHEBI:17499"/>
        <dbReference type="ChEBI" id="CHEBI:29917"/>
        <dbReference type="ChEBI" id="CHEBI:29961"/>
        <dbReference type="ChEBI" id="CHEBI:57844"/>
        <dbReference type="ChEBI" id="CHEBI:57856"/>
        <dbReference type="ChEBI" id="CHEBI:59789"/>
        <dbReference type="ChEBI" id="CHEBI:64428"/>
        <dbReference type="ChEBI" id="CHEBI:73599"/>
        <dbReference type="EC" id="2.8.4.4"/>
    </reaction>
</comment>
<dbReference type="HAMAP" id="MF_01865">
    <property type="entry name" value="MTTase_RimO"/>
    <property type="match status" value="1"/>
</dbReference>
<dbReference type="FunFam" id="3.80.30.20:FF:000001">
    <property type="entry name" value="tRNA-2-methylthio-N(6)-dimethylallyladenosine synthase 2"/>
    <property type="match status" value="1"/>
</dbReference>
<evidence type="ECO:0000256" key="1">
    <source>
        <dbReference type="ARBA" id="ARBA00022485"/>
    </source>
</evidence>
<dbReference type="SFLD" id="SFLDG01082">
    <property type="entry name" value="B12-binding_domain_containing"/>
    <property type="match status" value="1"/>
</dbReference>
<dbReference type="SUPFAM" id="SSF102114">
    <property type="entry name" value="Radical SAM enzymes"/>
    <property type="match status" value="1"/>
</dbReference>
<feature type="compositionally biased region" description="Basic and acidic residues" evidence="9">
    <location>
        <begin position="223"/>
        <end position="232"/>
    </location>
</feature>
<dbReference type="EC" id="2.8.4.4" evidence="8"/>
<dbReference type="InterPro" id="IPR005840">
    <property type="entry name" value="Ribosomal_uS12_MeSTrfase_RimO"/>
</dbReference>
<evidence type="ECO:0000256" key="9">
    <source>
        <dbReference type="SAM" id="MobiDB-lite"/>
    </source>
</evidence>
<evidence type="ECO:0000256" key="2">
    <source>
        <dbReference type="ARBA" id="ARBA00022490"/>
    </source>
</evidence>
<dbReference type="GO" id="GO:0035599">
    <property type="term" value="F:aspartic acid methylthiotransferase activity"/>
    <property type="evidence" value="ECO:0007669"/>
    <property type="project" value="TreeGrafter"/>
</dbReference>
<dbReference type="GO" id="GO:0005840">
    <property type="term" value="C:ribosome"/>
    <property type="evidence" value="ECO:0007669"/>
    <property type="project" value="UniProtKB-KW"/>
</dbReference>
<feature type="binding site" evidence="8">
    <location>
        <position position="274"/>
    </location>
    <ligand>
        <name>[4Fe-4S] cluster</name>
        <dbReference type="ChEBI" id="CHEBI:49883"/>
        <label>2</label>
        <note>4Fe-4S-S-AdoMet</note>
    </ligand>
</feature>
<comment type="subcellular location">
    <subcellularLocation>
        <location evidence="8">Cytoplasm</location>
    </subcellularLocation>
</comment>
<evidence type="ECO:0000313" key="14">
    <source>
        <dbReference type="Proteomes" id="UP000182409"/>
    </source>
</evidence>
<feature type="binding site" evidence="8">
    <location>
        <position position="50"/>
    </location>
    <ligand>
        <name>[4Fe-4S] cluster</name>
        <dbReference type="ChEBI" id="CHEBI:49883"/>
        <label>1</label>
    </ligand>
</feature>
<name>A0A1H4KIH9_9BACT</name>
<feature type="domain" description="TRAM" evidence="10">
    <location>
        <begin position="498"/>
        <end position="570"/>
    </location>
</feature>
<dbReference type="InterPro" id="IPR006638">
    <property type="entry name" value="Elp3/MiaA/NifB-like_rSAM"/>
</dbReference>
<dbReference type="PANTHER" id="PTHR43837:SF1">
    <property type="entry name" value="RIBOSOMAL PROTEIN US12 METHYLTHIOTRANSFERASE RIMO"/>
    <property type="match status" value="1"/>
</dbReference>
<keyword evidence="7 8" id="KW-0411">Iron-sulfur</keyword>
<evidence type="ECO:0000256" key="8">
    <source>
        <dbReference type="HAMAP-Rule" id="MF_01865"/>
    </source>
</evidence>
<feature type="region of interest" description="Disordered" evidence="9">
    <location>
        <begin position="207"/>
        <end position="232"/>
    </location>
</feature>
<keyword evidence="5 8" id="KW-0479">Metal-binding</keyword>
<sequence length="570" mass="62320">MPERPRIGFVSLGCPKNLVDSEVMMGMVHHAGAELTPAAEDADIIVVNTCSFIDSAKQESVNTILEMVAHKTGGRARKLIVTGCLVERYRDEIQKNIPEVDAVLGTGELDGILRAAGLTPKPVPQSGPFNILSESASQQVGNSATPVNGDPSMAQLEHGAVAVNAHSHDHVHLELGGAAALQVEAAQGNLSSASIAESNLIDRASSAVRKHSQMDVPQQTSRPEGDLRERNGRFNRDAWDGATAELPSYLYSDDTPRILTTPRASAYIKIAEGCDHPCGFCIIPQLRGKFRSRRISSILNEAENLMRQGVREFTLIGQDTTCFGEDLGLRDGLATLLEALATMHVEGIGKIKWLRFLYAYPNKVTTKLLETIAAHDNIAKYLDVPLQHAAPATLKRMKRGGSGDIFLRMIDKARTIVPGIAIRTAFIVGFPGETDAEFEELESFIKAAKIDWLGVFSYSDEEGAAAFDLGEKVPKRTIEARRRRLMRTQLKISAKARAAQVGREVEVLVEGPSEETELLWQARTMQQAPEIDGHVLINDFGDREALVPGTFYRAEITEAHDYDVVARILD</sequence>
<dbReference type="SMART" id="SM00729">
    <property type="entry name" value="Elp3"/>
    <property type="match status" value="1"/>
</dbReference>
<keyword evidence="3 8" id="KW-0808">Transferase</keyword>
<dbReference type="GO" id="GO:0051539">
    <property type="term" value="F:4 iron, 4 sulfur cluster binding"/>
    <property type="evidence" value="ECO:0007669"/>
    <property type="project" value="UniProtKB-UniRule"/>
</dbReference>
<comment type="similarity">
    <text evidence="8">Belongs to the methylthiotransferase family. RimO subfamily.</text>
</comment>
<dbReference type="InterPro" id="IPR012340">
    <property type="entry name" value="NA-bd_OB-fold"/>
</dbReference>
<dbReference type="PANTHER" id="PTHR43837">
    <property type="entry name" value="RIBOSOMAL PROTEIN S12 METHYLTHIOTRANSFERASE RIMO"/>
    <property type="match status" value="1"/>
</dbReference>
<keyword evidence="13" id="KW-0687">Ribonucleoprotein</keyword>
<keyword evidence="1 8" id="KW-0004">4Fe-4S</keyword>
<evidence type="ECO:0000256" key="4">
    <source>
        <dbReference type="ARBA" id="ARBA00022691"/>
    </source>
</evidence>
<evidence type="ECO:0000259" key="10">
    <source>
        <dbReference type="PROSITE" id="PS50926"/>
    </source>
</evidence>
<protein>
    <recommendedName>
        <fullName evidence="8">Ribosomal protein uS12 methylthiotransferase RimO</fullName>
        <shortName evidence="8">uS12 MTTase</shortName>
        <shortName evidence="8">uS12 methylthiotransferase</shortName>
        <ecNumber evidence="8">2.8.4.4</ecNumber>
    </recommendedName>
    <alternativeName>
        <fullName evidence="8">Ribosomal protein uS12 (aspartate-C(3))-methylthiotransferase</fullName>
    </alternativeName>
    <alternativeName>
        <fullName evidence="8">Ribosome maturation factor RimO</fullName>
    </alternativeName>
</protein>
<dbReference type="PROSITE" id="PS51918">
    <property type="entry name" value="RADICAL_SAM"/>
    <property type="match status" value="1"/>
</dbReference>
<dbReference type="Pfam" id="PF04055">
    <property type="entry name" value="Radical_SAM"/>
    <property type="match status" value="1"/>
</dbReference>
<feature type="binding site" evidence="8">
    <location>
        <position position="278"/>
    </location>
    <ligand>
        <name>[4Fe-4S] cluster</name>
        <dbReference type="ChEBI" id="CHEBI:49883"/>
        <label>2</label>
        <note>4Fe-4S-S-AdoMet</note>
    </ligand>
</feature>
<dbReference type="EMBL" id="FNSD01000001">
    <property type="protein sequence ID" value="SEB58267.1"/>
    <property type="molecule type" value="Genomic_DNA"/>
</dbReference>
<comment type="cofactor">
    <cofactor evidence="8">
        <name>[4Fe-4S] cluster</name>
        <dbReference type="ChEBI" id="CHEBI:49883"/>
    </cofactor>
    <text evidence="8">Binds 2 [4Fe-4S] clusters. One cluster is coordinated with 3 cysteines and an exchangeable S-adenosyl-L-methionine.</text>
</comment>
<dbReference type="GO" id="GO:0006400">
    <property type="term" value="P:tRNA modification"/>
    <property type="evidence" value="ECO:0007669"/>
    <property type="project" value="InterPro"/>
</dbReference>
<dbReference type="GO" id="GO:0005829">
    <property type="term" value="C:cytosol"/>
    <property type="evidence" value="ECO:0007669"/>
    <property type="project" value="TreeGrafter"/>
</dbReference>
<evidence type="ECO:0000256" key="5">
    <source>
        <dbReference type="ARBA" id="ARBA00022723"/>
    </source>
</evidence>
<dbReference type="InterPro" id="IPR023404">
    <property type="entry name" value="rSAM_horseshoe"/>
</dbReference>
<dbReference type="Pfam" id="PF00919">
    <property type="entry name" value="UPF0004"/>
    <property type="match status" value="1"/>
</dbReference>
<evidence type="ECO:0000259" key="12">
    <source>
        <dbReference type="PROSITE" id="PS51918"/>
    </source>
</evidence>
<organism evidence="13 14">
    <name type="scientific">Terriglobus roseus</name>
    <dbReference type="NCBI Taxonomy" id="392734"/>
    <lineage>
        <taxon>Bacteria</taxon>
        <taxon>Pseudomonadati</taxon>
        <taxon>Acidobacteriota</taxon>
        <taxon>Terriglobia</taxon>
        <taxon>Terriglobales</taxon>
        <taxon>Acidobacteriaceae</taxon>
        <taxon>Terriglobus</taxon>
    </lineage>
</organism>
<dbReference type="NCBIfam" id="TIGR00089">
    <property type="entry name" value="MiaB/RimO family radical SAM methylthiotransferase"/>
    <property type="match status" value="1"/>
</dbReference>
<keyword evidence="6 8" id="KW-0408">Iron</keyword>
<comment type="function">
    <text evidence="8">Catalyzes the methylthiolation of an aspartic acid residue of ribosomal protein uS12.</text>
</comment>
<dbReference type="CDD" id="cd01335">
    <property type="entry name" value="Radical_SAM"/>
    <property type="match status" value="1"/>
</dbReference>
<evidence type="ECO:0000256" key="7">
    <source>
        <dbReference type="ARBA" id="ARBA00023014"/>
    </source>
</evidence>
<dbReference type="Gene3D" id="3.80.30.20">
    <property type="entry name" value="tm_1862 like domain"/>
    <property type="match status" value="1"/>
</dbReference>
<dbReference type="RefSeq" id="WP_074652795.1">
    <property type="nucleotide sequence ID" value="NZ_FNSD01000001.1"/>
</dbReference>
<dbReference type="InterPro" id="IPR058240">
    <property type="entry name" value="rSAM_sf"/>
</dbReference>
<evidence type="ECO:0000259" key="11">
    <source>
        <dbReference type="PROSITE" id="PS51449"/>
    </source>
</evidence>
<dbReference type="Gene3D" id="3.40.50.12160">
    <property type="entry name" value="Methylthiotransferase, N-terminal domain"/>
    <property type="match status" value="1"/>
</dbReference>
<evidence type="ECO:0000256" key="3">
    <source>
        <dbReference type="ARBA" id="ARBA00022679"/>
    </source>
</evidence>
<reference evidence="13 14" key="1">
    <citation type="submission" date="2016-10" db="EMBL/GenBank/DDBJ databases">
        <authorList>
            <person name="de Groot N.N."/>
        </authorList>
    </citation>
    <scope>NUCLEOTIDE SEQUENCE [LARGE SCALE GENOMIC DNA]</scope>
    <source>
        <strain evidence="13 14">AB35.6</strain>
    </source>
</reference>
<keyword evidence="13" id="KW-0689">Ribosomal protein</keyword>
<evidence type="ECO:0000313" key="13">
    <source>
        <dbReference type="EMBL" id="SEB58267.1"/>
    </source>
</evidence>
<dbReference type="Pfam" id="PF18693">
    <property type="entry name" value="TRAM_2"/>
    <property type="match status" value="1"/>
</dbReference>
<dbReference type="GO" id="GO:0046872">
    <property type="term" value="F:metal ion binding"/>
    <property type="evidence" value="ECO:0007669"/>
    <property type="project" value="UniProtKB-KW"/>
</dbReference>
<dbReference type="InterPro" id="IPR038135">
    <property type="entry name" value="Methylthiotransferase_N_sf"/>
</dbReference>
<dbReference type="Gene3D" id="2.40.50.140">
    <property type="entry name" value="Nucleic acid-binding proteins"/>
    <property type="match status" value="1"/>
</dbReference>
<feature type="domain" description="Radical SAM core" evidence="12">
    <location>
        <begin position="260"/>
        <end position="495"/>
    </location>
</feature>
<keyword evidence="2 8" id="KW-0963">Cytoplasm</keyword>
<dbReference type="OrthoDB" id="9805215at2"/>
<feature type="binding site" evidence="8">
    <location>
        <position position="281"/>
    </location>
    <ligand>
        <name>[4Fe-4S] cluster</name>
        <dbReference type="ChEBI" id="CHEBI:49883"/>
        <label>2</label>
        <note>4Fe-4S-S-AdoMet</note>
    </ligand>
</feature>